<dbReference type="PROSITE" id="PS51352">
    <property type="entry name" value="THIOREDOXIN_2"/>
    <property type="match status" value="1"/>
</dbReference>
<keyword evidence="3" id="KW-0735">Signal-anchor</keyword>
<keyword evidence="6" id="KW-0812">Transmembrane</keyword>
<name>A0A364K6Q7_9BACL</name>
<dbReference type="Pfam" id="PF00578">
    <property type="entry name" value="AhpC-TSA"/>
    <property type="match status" value="1"/>
</dbReference>
<dbReference type="InterPro" id="IPR013766">
    <property type="entry name" value="Thioredoxin_domain"/>
</dbReference>
<dbReference type="GO" id="GO:0030313">
    <property type="term" value="C:cell envelope"/>
    <property type="evidence" value="ECO:0007669"/>
    <property type="project" value="UniProtKB-SubCell"/>
</dbReference>
<dbReference type="PROSITE" id="PS00194">
    <property type="entry name" value="THIOREDOXIN_1"/>
    <property type="match status" value="1"/>
</dbReference>
<evidence type="ECO:0000259" key="7">
    <source>
        <dbReference type="PROSITE" id="PS51352"/>
    </source>
</evidence>
<dbReference type="Proteomes" id="UP000251213">
    <property type="component" value="Unassembled WGS sequence"/>
</dbReference>
<dbReference type="OrthoDB" id="25753at2"/>
<feature type="domain" description="Thioredoxin" evidence="7">
    <location>
        <begin position="37"/>
        <end position="175"/>
    </location>
</feature>
<dbReference type="RefSeq" id="WP_113658605.1">
    <property type="nucleotide sequence ID" value="NZ_KZ845665.1"/>
</dbReference>
<keyword evidence="9" id="KW-1185">Reference proteome</keyword>
<dbReference type="PANTHER" id="PTHR42852">
    <property type="entry name" value="THIOL:DISULFIDE INTERCHANGE PROTEIN DSBE"/>
    <property type="match status" value="1"/>
</dbReference>
<evidence type="ECO:0000256" key="3">
    <source>
        <dbReference type="ARBA" id="ARBA00022968"/>
    </source>
</evidence>
<sequence length="176" mass="20203">MKKETRLWIRRVIFLVLLAALGYSLYLVINPSTAQKPQVGQVAPDFQLKTLDGKEIKLSQLRGKAVMLNFWGTWCEPCRSEMPAMQSMYSKYKNKGFEILAINIAETDIAVSNFKEQYQLGFPILMDKSRDVVRLYKIKPLPSSVFIDPQGKVKNFIEGPLDTSQLELYINQILPR</sequence>
<evidence type="ECO:0000256" key="1">
    <source>
        <dbReference type="ARBA" id="ARBA00004196"/>
    </source>
</evidence>
<keyword evidence="6" id="KW-0472">Membrane</keyword>
<dbReference type="NCBIfam" id="NF002854">
    <property type="entry name" value="PRK03147.1"/>
    <property type="match status" value="1"/>
</dbReference>
<evidence type="ECO:0000313" key="9">
    <source>
        <dbReference type="Proteomes" id="UP000251213"/>
    </source>
</evidence>
<dbReference type="EMBL" id="QJKK01000003">
    <property type="protein sequence ID" value="RAL25991.1"/>
    <property type="molecule type" value="Genomic_DNA"/>
</dbReference>
<proteinExistence type="predicted"/>
<reference evidence="8 9" key="1">
    <citation type="submission" date="2018-06" db="EMBL/GenBank/DDBJ databases">
        <title>Thermoflavimicrobium daqus sp. nov., a thermophilic microbe isolated from Moutai-flavour Daqu.</title>
        <authorList>
            <person name="Wang X."/>
            <person name="Zhou H."/>
        </authorList>
    </citation>
    <scope>NUCLEOTIDE SEQUENCE [LARGE SCALE GENOMIC DNA]</scope>
    <source>
        <strain evidence="8 9">FBKL4.011</strain>
    </source>
</reference>
<comment type="subcellular location">
    <subcellularLocation>
        <location evidence="1">Cell envelope</location>
    </subcellularLocation>
</comment>
<evidence type="ECO:0000256" key="6">
    <source>
        <dbReference type="SAM" id="Phobius"/>
    </source>
</evidence>
<organism evidence="8 9">
    <name type="scientific">Thermoflavimicrobium daqui</name>
    <dbReference type="NCBI Taxonomy" id="2137476"/>
    <lineage>
        <taxon>Bacteria</taxon>
        <taxon>Bacillati</taxon>
        <taxon>Bacillota</taxon>
        <taxon>Bacilli</taxon>
        <taxon>Bacillales</taxon>
        <taxon>Thermoactinomycetaceae</taxon>
        <taxon>Thermoflavimicrobium</taxon>
    </lineage>
</organism>
<keyword evidence="5" id="KW-0676">Redox-active center</keyword>
<keyword evidence="2" id="KW-0201">Cytochrome c-type biogenesis</keyword>
<dbReference type="SUPFAM" id="SSF52833">
    <property type="entry name" value="Thioredoxin-like"/>
    <property type="match status" value="1"/>
</dbReference>
<dbReference type="AlphaFoldDB" id="A0A364K6Q7"/>
<evidence type="ECO:0000256" key="4">
    <source>
        <dbReference type="ARBA" id="ARBA00023157"/>
    </source>
</evidence>
<protein>
    <submittedName>
        <fullName evidence="8">Thiol-disulfide oxidoreductase</fullName>
    </submittedName>
</protein>
<comment type="caution">
    <text evidence="8">The sequence shown here is derived from an EMBL/GenBank/DDBJ whole genome shotgun (WGS) entry which is preliminary data.</text>
</comment>
<evidence type="ECO:0000256" key="5">
    <source>
        <dbReference type="ARBA" id="ARBA00023284"/>
    </source>
</evidence>
<accession>A0A364K6Q7</accession>
<gene>
    <name evidence="8" type="ORF">DL897_07975</name>
</gene>
<dbReference type="GO" id="GO:0016491">
    <property type="term" value="F:oxidoreductase activity"/>
    <property type="evidence" value="ECO:0007669"/>
    <property type="project" value="InterPro"/>
</dbReference>
<evidence type="ECO:0000256" key="2">
    <source>
        <dbReference type="ARBA" id="ARBA00022748"/>
    </source>
</evidence>
<dbReference type="InterPro" id="IPR050553">
    <property type="entry name" value="Thioredoxin_ResA/DsbE_sf"/>
</dbReference>
<dbReference type="InterPro" id="IPR017937">
    <property type="entry name" value="Thioredoxin_CS"/>
</dbReference>
<dbReference type="PANTHER" id="PTHR42852:SF6">
    <property type="entry name" value="THIOL:DISULFIDE INTERCHANGE PROTEIN DSBE"/>
    <property type="match status" value="1"/>
</dbReference>
<dbReference type="CDD" id="cd02966">
    <property type="entry name" value="TlpA_like_family"/>
    <property type="match status" value="1"/>
</dbReference>
<dbReference type="InterPro" id="IPR000866">
    <property type="entry name" value="AhpC/TSA"/>
</dbReference>
<dbReference type="GO" id="GO:0017004">
    <property type="term" value="P:cytochrome complex assembly"/>
    <property type="evidence" value="ECO:0007669"/>
    <property type="project" value="UniProtKB-KW"/>
</dbReference>
<feature type="transmembrane region" description="Helical" evidence="6">
    <location>
        <begin position="12"/>
        <end position="29"/>
    </location>
</feature>
<reference evidence="8 9" key="2">
    <citation type="submission" date="2018-06" db="EMBL/GenBank/DDBJ databases">
        <authorList>
            <person name="Zhirakovskaya E."/>
        </authorList>
    </citation>
    <scope>NUCLEOTIDE SEQUENCE [LARGE SCALE GENOMIC DNA]</scope>
    <source>
        <strain evidence="8 9">FBKL4.011</strain>
    </source>
</reference>
<evidence type="ECO:0000313" key="8">
    <source>
        <dbReference type="EMBL" id="RAL25991.1"/>
    </source>
</evidence>
<dbReference type="InterPro" id="IPR036249">
    <property type="entry name" value="Thioredoxin-like_sf"/>
</dbReference>
<dbReference type="Gene3D" id="3.40.30.10">
    <property type="entry name" value="Glutaredoxin"/>
    <property type="match status" value="1"/>
</dbReference>
<dbReference type="GO" id="GO:0016209">
    <property type="term" value="F:antioxidant activity"/>
    <property type="evidence" value="ECO:0007669"/>
    <property type="project" value="InterPro"/>
</dbReference>
<keyword evidence="4" id="KW-1015">Disulfide bond</keyword>
<keyword evidence="6" id="KW-1133">Transmembrane helix</keyword>